<evidence type="ECO:0000313" key="2">
    <source>
        <dbReference type="EMBL" id="OGG55053.1"/>
    </source>
</evidence>
<dbReference type="InterPro" id="IPR013216">
    <property type="entry name" value="Methyltransf_11"/>
</dbReference>
<dbReference type="EMBL" id="MFLC01000022">
    <property type="protein sequence ID" value="OGG55053.1"/>
    <property type="molecule type" value="Genomic_DNA"/>
</dbReference>
<proteinExistence type="predicted"/>
<dbReference type="GO" id="GO:0008757">
    <property type="term" value="F:S-adenosylmethionine-dependent methyltransferase activity"/>
    <property type="evidence" value="ECO:0007669"/>
    <property type="project" value="InterPro"/>
</dbReference>
<organism evidence="2 3">
    <name type="scientific">Candidatus Kaiserbacteria bacterium RIFCSPHIGHO2_02_FULL_49_11</name>
    <dbReference type="NCBI Taxonomy" id="1798489"/>
    <lineage>
        <taxon>Bacteria</taxon>
        <taxon>Candidatus Kaiseribacteriota</taxon>
    </lineage>
</organism>
<evidence type="ECO:0000313" key="3">
    <source>
        <dbReference type="Proteomes" id="UP000177659"/>
    </source>
</evidence>
<comment type="caution">
    <text evidence="2">The sequence shown here is derived from an EMBL/GenBank/DDBJ whole genome shotgun (WGS) entry which is preliminary data.</text>
</comment>
<dbReference type="AlphaFoldDB" id="A0A1F6D0U2"/>
<dbReference type="Gene3D" id="3.40.50.150">
    <property type="entry name" value="Vaccinia Virus protein VP39"/>
    <property type="match status" value="1"/>
</dbReference>
<name>A0A1F6D0U2_9BACT</name>
<dbReference type="InterPro" id="IPR029063">
    <property type="entry name" value="SAM-dependent_MTases_sf"/>
</dbReference>
<dbReference type="Proteomes" id="UP000177659">
    <property type="component" value="Unassembled WGS sequence"/>
</dbReference>
<dbReference type="SUPFAM" id="SSF53335">
    <property type="entry name" value="S-adenosyl-L-methionine-dependent methyltransferases"/>
    <property type="match status" value="1"/>
</dbReference>
<sequence length="212" mass="24940">MEQQVNKDAYEFARYCYPDRWASYYYQLREVIEAHPRSVLEVGTGDGVLKRYLQSNTQIEYQNLDIALDLHPDIVGSVEDIPLPDKSVDVAVAFEVLEHLPFEKFERALGELARVSRHAVIISLPHFGPPIKFSFKIPFLREVRLAWKIPFPKKHVFKGEHYWEIGKRGFGVGRIRRVLKKHTVVDKEFIPFENQYHHFFVLRHKGETQHTL</sequence>
<feature type="domain" description="Methyltransferase type 11" evidence="1">
    <location>
        <begin position="40"/>
        <end position="117"/>
    </location>
</feature>
<evidence type="ECO:0000259" key="1">
    <source>
        <dbReference type="Pfam" id="PF08241"/>
    </source>
</evidence>
<gene>
    <name evidence="2" type="ORF">A3D62_00220</name>
</gene>
<dbReference type="Pfam" id="PF08241">
    <property type="entry name" value="Methyltransf_11"/>
    <property type="match status" value="1"/>
</dbReference>
<protein>
    <recommendedName>
        <fullName evidence="1">Methyltransferase type 11 domain-containing protein</fullName>
    </recommendedName>
</protein>
<accession>A0A1F6D0U2</accession>
<reference evidence="2 3" key="1">
    <citation type="journal article" date="2016" name="Nat. Commun.">
        <title>Thousands of microbial genomes shed light on interconnected biogeochemical processes in an aquifer system.</title>
        <authorList>
            <person name="Anantharaman K."/>
            <person name="Brown C.T."/>
            <person name="Hug L.A."/>
            <person name="Sharon I."/>
            <person name="Castelle C.J."/>
            <person name="Probst A.J."/>
            <person name="Thomas B.C."/>
            <person name="Singh A."/>
            <person name="Wilkins M.J."/>
            <person name="Karaoz U."/>
            <person name="Brodie E.L."/>
            <person name="Williams K.H."/>
            <person name="Hubbard S.S."/>
            <person name="Banfield J.F."/>
        </authorList>
    </citation>
    <scope>NUCLEOTIDE SEQUENCE [LARGE SCALE GENOMIC DNA]</scope>
</reference>